<dbReference type="RefSeq" id="WP_026796695.1">
    <property type="nucleotide sequence ID" value="NZ_LR812490.1"/>
</dbReference>
<comment type="caution">
    <text evidence="2">The sequence shown here is derived from an EMBL/GenBank/DDBJ whole genome shotgun (WGS) entry which is preliminary data.</text>
</comment>
<dbReference type="EMBL" id="CZCZ02000014">
    <property type="protein sequence ID" value="CAC5343916.1"/>
    <property type="molecule type" value="Genomic_DNA"/>
</dbReference>
<dbReference type="InterPro" id="IPR050678">
    <property type="entry name" value="DNA_Partitioning_ATPase"/>
</dbReference>
<proteinExistence type="predicted"/>
<dbReference type="SUPFAM" id="SSF52540">
    <property type="entry name" value="P-loop containing nucleoside triphosphate hydrolases"/>
    <property type="match status" value="1"/>
</dbReference>
<dbReference type="InterPro" id="IPR027417">
    <property type="entry name" value="P-loop_NTPase"/>
</dbReference>
<dbReference type="Proteomes" id="UP000196521">
    <property type="component" value="Chromosome"/>
</dbReference>
<evidence type="ECO:0000313" key="3">
    <source>
        <dbReference type="Proteomes" id="UP000196521"/>
    </source>
</evidence>
<evidence type="ECO:0000313" key="2">
    <source>
        <dbReference type="EMBL" id="CAC5343916.1"/>
    </source>
</evidence>
<dbReference type="InterPro" id="IPR025669">
    <property type="entry name" value="AAA_dom"/>
</dbReference>
<dbReference type="PANTHER" id="PTHR13696">
    <property type="entry name" value="P-LOOP CONTAINING NUCLEOSIDE TRIPHOSPHATE HYDROLASE"/>
    <property type="match status" value="1"/>
</dbReference>
<feature type="domain" description="AAA" evidence="1">
    <location>
        <begin position="5"/>
        <end position="203"/>
    </location>
</feature>
<dbReference type="CDD" id="cd02042">
    <property type="entry name" value="ParAB_family"/>
    <property type="match status" value="1"/>
</dbReference>
<reference evidence="2" key="1">
    <citation type="submission" date="2020-05" db="EMBL/GenBank/DDBJ databases">
        <authorList>
            <consortium name="Genoscope - CEA"/>
            <person name="William W."/>
        </authorList>
    </citation>
    <scope>NUCLEOTIDE SEQUENCE [LARGE SCALE GENOMIC DNA]</scope>
    <source>
        <strain evidence="2">PCC 7821</strain>
    </source>
</reference>
<dbReference type="AlphaFoldDB" id="A0A6J7ZNC7"/>
<organism evidence="2 3">
    <name type="scientific">Planktothrix rubescens CCAP 1459/22</name>
    <dbReference type="NCBI Taxonomy" id="329571"/>
    <lineage>
        <taxon>Bacteria</taxon>
        <taxon>Bacillati</taxon>
        <taxon>Cyanobacteriota</taxon>
        <taxon>Cyanophyceae</taxon>
        <taxon>Oscillatoriophycideae</taxon>
        <taxon>Oscillatoriales</taxon>
        <taxon>Microcoleaceae</taxon>
        <taxon>Planktothrix</taxon>
    </lineage>
</organism>
<dbReference type="Gene3D" id="3.40.50.300">
    <property type="entry name" value="P-loop containing nucleotide triphosphate hydrolases"/>
    <property type="match status" value="1"/>
</dbReference>
<evidence type="ECO:0000259" key="1">
    <source>
        <dbReference type="Pfam" id="PF13614"/>
    </source>
</evidence>
<dbReference type="Pfam" id="PF13614">
    <property type="entry name" value="AAA_31"/>
    <property type="match status" value="1"/>
</dbReference>
<gene>
    <name evidence="2" type="ORF">PLAN_40331</name>
</gene>
<accession>A0A6J7ZNC7</accession>
<dbReference type="PANTHER" id="PTHR13696:SF99">
    <property type="entry name" value="COBYRINIC ACID AC-DIAMIDE SYNTHASE"/>
    <property type="match status" value="1"/>
</dbReference>
<keyword evidence="3" id="KW-1185">Reference proteome</keyword>
<protein>
    <submittedName>
        <fullName evidence="2">Cobyrinic acid a,c-diamide synthase</fullName>
    </submittedName>
</protein>
<dbReference type="EMBL" id="LR812490">
    <property type="protein sequence ID" value="CAC5343916.1"/>
    <property type="molecule type" value="Genomic_DNA"/>
</dbReference>
<name>A0A6J7ZNC7_PLARU</name>
<sequence length="335" mass="37591">MTIPIIAFFNNKGGVGKTSLVYHLAWMYNNLGLRVVAADLDPQANLTAAFLDEDRLEEIWEGNSQPNTVFRCVQPLVRGIGDIASPQLELIEDNLALLVGDLLLSGFEDDLSSEWPGCMDRKERSFRVISAFWRLLQYTAESHQADVILTDLGPNLGAINRAALIAANYVVVPIAPDLFSLQGLKNLGPTLRRWRQEWQERLEKNPVSDLQLPSGQMQPVGYVLLQHSVRLDRPVKAYQRWMNRIPNVYRQAVLGEAENPELALSHDPNCLALLKHYQSLMPLAQEAHKPMFALKPADGAIGAHLQAVQNAYKDFHSLALKIAELTQIMNKDLRD</sequence>